<accession>A0AAV4LH63</accession>
<protein>
    <submittedName>
        <fullName evidence="1">Uncharacterized protein</fullName>
    </submittedName>
</protein>
<sequence length="74" mass="8848">MRNEIWRLNSDYLAAYTEDPDVWRKIKRSYGFKVMAEYYRNGKLFAMQYVVPNEKKRSIRHLLGVNVTCDKTAV</sequence>
<dbReference type="Proteomes" id="UP001057291">
    <property type="component" value="Unassembled WGS sequence"/>
</dbReference>
<comment type="caution">
    <text evidence="1">The sequence shown here is derived from an EMBL/GenBank/DDBJ whole genome shotgun (WGS) entry which is preliminary data.</text>
</comment>
<name>A0AAV4LH63_9BACL</name>
<proteinExistence type="predicted"/>
<dbReference type="RefSeq" id="WP_282199888.1">
    <property type="nucleotide sequence ID" value="NZ_BOQE01000001.1"/>
</dbReference>
<evidence type="ECO:0000313" key="1">
    <source>
        <dbReference type="EMBL" id="GIM46839.1"/>
    </source>
</evidence>
<dbReference type="EMBL" id="BOQE01000001">
    <property type="protein sequence ID" value="GIM46839.1"/>
    <property type="molecule type" value="Genomic_DNA"/>
</dbReference>
<organism evidence="1 2">
    <name type="scientific">Collibacillus ludicampi</name>
    <dbReference type="NCBI Taxonomy" id="2771369"/>
    <lineage>
        <taxon>Bacteria</taxon>
        <taxon>Bacillati</taxon>
        <taxon>Bacillota</taxon>
        <taxon>Bacilli</taxon>
        <taxon>Bacillales</taxon>
        <taxon>Alicyclobacillaceae</taxon>
        <taxon>Collibacillus</taxon>
    </lineage>
</organism>
<evidence type="ECO:0000313" key="2">
    <source>
        <dbReference type="Proteomes" id="UP001057291"/>
    </source>
</evidence>
<reference evidence="1" key="1">
    <citation type="journal article" date="2023" name="Int. J. Syst. Evol. Microbiol.">
        <title>Collibacillus ludicampi gen. nov., sp. nov., a new soil bacterium of the family Alicyclobacillaceae.</title>
        <authorList>
            <person name="Jojima T."/>
            <person name="Ioku Y."/>
            <person name="Fukuta Y."/>
            <person name="Shirasaka N."/>
            <person name="Matsumura Y."/>
            <person name="Mori M."/>
        </authorList>
    </citation>
    <scope>NUCLEOTIDE SEQUENCE</scope>
    <source>
        <strain evidence="1">TP075</strain>
    </source>
</reference>
<gene>
    <name evidence="1" type="ORF">DNHGIG_23880</name>
</gene>
<keyword evidence="2" id="KW-1185">Reference proteome</keyword>
<dbReference type="AlphaFoldDB" id="A0AAV4LH63"/>